<feature type="transmembrane region" description="Helical" evidence="9">
    <location>
        <begin position="30"/>
        <end position="47"/>
    </location>
</feature>
<dbReference type="PIRSF" id="PIRSF016661">
    <property type="entry name" value="BioY"/>
    <property type="match status" value="1"/>
</dbReference>
<keyword evidence="3 8" id="KW-0813">Transport</keyword>
<evidence type="ECO:0000256" key="4">
    <source>
        <dbReference type="ARBA" id="ARBA00022475"/>
    </source>
</evidence>
<gene>
    <name evidence="10" type="ORF">ENW00_02860</name>
</gene>
<name>A0A7C3RLD7_DICTH</name>
<accession>A0A7C3RLD7</accession>
<evidence type="ECO:0000256" key="9">
    <source>
        <dbReference type="SAM" id="Phobius"/>
    </source>
</evidence>
<dbReference type="AlphaFoldDB" id="A0A7C3RLD7"/>
<dbReference type="EMBL" id="DTIN01000009">
    <property type="protein sequence ID" value="HFX13084.1"/>
    <property type="molecule type" value="Genomic_DNA"/>
</dbReference>
<dbReference type="InterPro" id="IPR003784">
    <property type="entry name" value="BioY"/>
</dbReference>
<comment type="similarity">
    <text evidence="2 8">Belongs to the BioY family.</text>
</comment>
<feature type="transmembrane region" description="Helical" evidence="9">
    <location>
        <begin position="79"/>
        <end position="101"/>
    </location>
</feature>
<dbReference type="Pfam" id="PF02632">
    <property type="entry name" value="BioY"/>
    <property type="match status" value="1"/>
</dbReference>
<comment type="subcellular location">
    <subcellularLocation>
        <location evidence="1 8">Cell membrane</location>
        <topology evidence="1 8">Multi-pass membrane protein</topology>
    </subcellularLocation>
</comment>
<dbReference type="PANTHER" id="PTHR34295:SF4">
    <property type="entry name" value="BIOTIN TRANSPORTER BIOY-RELATED"/>
    <property type="match status" value="1"/>
</dbReference>
<evidence type="ECO:0000256" key="6">
    <source>
        <dbReference type="ARBA" id="ARBA00022989"/>
    </source>
</evidence>
<sequence length="170" mass="18777">MNYKKIPVLSLGLALLILGSYLSFYLPFTTVPFTLQVLFLFLISLFFSPMETFYIVFSYLILGGLGIPVFAGGRGGLNILFGATGGYLFGFLLGGITISLLKRYSEILALIFGIFVIYLLGSMWLSIAIKIPYTKAILTGVLPFIPYDLLKGIIALTIWNKLKTHIKSNS</sequence>
<feature type="transmembrane region" description="Helical" evidence="9">
    <location>
        <begin position="137"/>
        <end position="159"/>
    </location>
</feature>
<organism evidence="10">
    <name type="scientific">Dictyoglomus thermophilum</name>
    <dbReference type="NCBI Taxonomy" id="14"/>
    <lineage>
        <taxon>Bacteria</taxon>
        <taxon>Pseudomonadati</taxon>
        <taxon>Dictyoglomota</taxon>
        <taxon>Dictyoglomia</taxon>
        <taxon>Dictyoglomales</taxon>
        <taxon>Dictyoglomaceae</taxon>
        <taxon>Dictyoglomus</taxon>
    </lineage>
</organism>
<keyword evidence="4 8" id="KW-1003">Cell membrane</keyword>
<proteinExistence type="inferred from homology"/>
<feature type="transmembrane region" description="Helical" evidence="9">
    <location>
        <begin position="7"/>
        <end position="24"/>
    </location>
</feature>
<keyword evidence="6 9" id="KW-1133">Transmembrane helix</keyword>
<dbReference type="GO" id="GO:0015225">
    <property type="term" value="F:biotin transmembrane transporter activity"/>
    <property type="evidence" value="ECO:0007669"/>
    <property type="project" value="UniProtKB-UniRule"/>
</dbReference>
<evidence type="ECO:0000256" key="7">
    <source>
        <dbReference type="ARBA" id="ARBA00023136"/>
    </source>
</evidence>
<evidence type="ECO:0000256" key="3">
    <source>
        <dbReference type="ARBA" id="ARBA00022448"/>
    </source>
</evidence>
<evidence type="ECO:0000256" key="5">
    <source>
        <dbReference type="ARBA" id="ARBA00022692"/>
    </source>
</evidence>
<dbReference type="PANTHER" id="PTHR34295">
    <property type="entry name" value="BIOTIN TRANSPORTER BIOY"/>
    <property type="match status" value="1"/>
</dbReference>
<evidence type="ECO:0000256" key="2">
    <source>
        <dbReference type="ARBA" id="ARBA00010692"/>
    </source>
</evidence>
<reference evidence="10" key="1">
    <citation type="journal article" date="2020" name="mSystems">
        <title>Genome- and Community-Level Interaction Insights into Carbon Utilization and Element Cycling Functions of Hydrothermarchaeota in Hydrothermal Sediment.</title>
        <authorList>
            <person name="Zhou Z."/>
            <person name="Liu Y."/>
            <person name="Xu W."/>
            <person name="Pan J."/>
            <person name="Luo Z.H."/>
            <person name="Li M."/>
        </authorList>
    </citation>
    <scope>NUCLEOTIDE SEQUENCE [LARGE SCALE GENOMIC DNA]</scope>
    <source>
        <strain evidence="10">SpSt-81</strain>
    </source>
</reference>
<evidence type="ECO:0000313" key="10">
    <source>
        <dbReference type="EMBL" id="HFX13084.1"/>
    </source>
</evidence>
<evidence type="ECO:0000256" key="1">
    <source>
        <dbReference type="ARBA" id="ARBA00004651"/>
    </source>
</evidence>
<dbReference type="GO" id="GO:0005886">
    <property type="term" value="C:plasma membrane"/>
    <property type="evidence" value="ECO:0007669"/>
    <property type="project" value="UniProtKB-SubCell"/>
</dbReference>
<comment type="caution">
    <text evidence="10">The sequence shown here is derived from an EMBL/GenBank/DDBJ whole genome shotgun (WGS) entry which is preliminary data.</text>
</comment>
<evidence type="ECO:0000256" key="8">
    <source>
        <dbReference type="PIRNR" id="PIRNR016661"/>
    </source>
</evidence>
<keyword evidence="5 9" id="KW-0812">Transmembrane</keyword>
<protein>
    <recommendedName>
        <fullName evidence="8">Biotin transporter</fullName>
    </recommendedName>
</protein>
<dbReference type="Gene3D" id="1.10.1760.20">
    <property type="match status" value="1"/>
</dbReference>
<feature type="transmembrane region" description="Helical" evidence="9">
    <location>
        <begin position="108"/>
        <end position="131"/>
    </location>
</feature>
<keyword evidence="7 8" id="KW-0472">Membrane</keyword>
<feature type="transmembrane region" description="Helical" evidence="9">
    <location>
        <begin position="54"/>
        <end position="73"/>
    </location>
</feature>